<comment type="caution">
    <text evidence="3">The sequence shown here is derived from an EMBL/GenBank/DDBJ whole genome shotgun (WGS) entry which is preliminary data.</text>
</comment>
<feature type="compositionally biased region" description="Pro residues" evidence="1">
    <location>
        <begin position="58"/>
        <end position="72"/>
    </location>
</feature>
<keyword evidence="2" id="KW-0472">Membrane</keyword>
<name>A0A109JZT8_9BRAD</name>
<evidence type="ECO:0000256" key="2">
    <source>
        <dbReference type="SAM" id="Phobius"/>
    </source>
</evidence>
<keyword evidence="2" id="KW-1133">Transmembrane helix</keyword>
<gene>
    <name evidence="3" type="ORF">AS156_35135</name>
</gene>
<accession>A0A109JZT8</accession>
<sequence>MKFADGRALRIWPAVKLRLQKPGVDVLQAAMWVLLGFFLLAGTSMIIVKSSIAGAPKAAPPTAPAAIPPAPSPASGKKG</sequence>
<evidence type="ECO:0000256" key="1">
    <source>
        <dbReference type="SAM" id="MobiDB-lite"/>
    </source>
</evidence>
<feature type="region of interest" description="Disordered" evidence="1">
    <location>
        <begin position="55"/>
        <end position="79"/>
    </location>
</feature>
<dbReference type="EMBL" id="LNCU01000039">
    <property type="protein sequence ID" value="KWV58068.1"/>
    <property type="molecule type" value="Genomic_DNA"/>
</dbReference>
<reference evidence="3 4" key="1">
    <citation type="submission" date="2015-11" db="EMBL/GenBank/DDBJ databases">
        <title>Draft Genome Sequence of the Strain BR 10303 (Bradyrhizobium sp.) isolated from nodules of Centrolobium paraense.</title>
        <authorList>
            <person name="Zelli J.E."/>
            <person name="Simoes-Araujo J.L."/>
            <person name="Barauna A.C."/>
            <person name="Silva K."/>
        </authorList>
    </citation>
    <scope>NUCLEOTIDE SEQUENCE [LARGE SCALE GENOMIC DNA]</scope>
    <source>
        <strain evidence="3 4">BR 10303</strain>
    </source>
</reference>
<feature type="transmembrane region" description="Helical" evidence="2">
    <location>
        <begin position="29"/>
        <end position="48"/>
    </location>
</feature>
<evidence type="ECO:0000313" key="4">
    <source>
        <dbReference type="Proteomes" id="UP000057737"/>
    </source>
</evidence>
<keyword evidence="2" id="KW-0812">Transmembrane</keyword>
<proteinExistence type="predicted"/>
<protein>
    <submittedName>
        <fullName evidence="3">Uncharacterized protein</fullName>
    </submittedName>
</protein>
<dbReference type="AlphaFoldDB" id="A0A109JZT8"/>
<evidence type="ECO:0000313" key="3">
    <source>
        <dbReference type="EMBL" id="KWV58068.1"/>
    </source>
</evidence>
<organism evidence="3 4">
    <name type="scientific">Bradyrhizobium macuxiense</name>
    <dbReference type="NCBI Taxonomy" id="1755647"/>
    <lineage>
        <taxon>Bacteria</taxon>
        <taxon>Pseudomonadati</taxon>
        <taxon>Pseudomonadota</taxon>
        <taxon>Alphaproteobacteria</taxon>
        <taxon>Hyphomicrobiales</taxon>
        <taxon>Nitrobacteraceae</taxon>
        <taxon>Bradyrhizobium</taxon>
    </lineage>
</organism>
<dbReference type="Proteomes" id="UP000057737">
    <property type="component" value="Unassembled WGS sequence"/>
</dbReference>
<keyword evidence="4" id="KW-1185">Reference proteome</keyword>